<dbReference type="OrthoDB" id="618098at2759"/>
<proteinExistence type="predicted"/>
<reference evidence="4" key="1">
    <citation type="journal article" date="2018" name="Gigascience">
        <title>Genome assembly of the Pink Ipe (Handroanthus impetiginosus, Bignoniaceae), a highly valued, ecologically keystone Neotropical timber forest tree.</title>
        <authorList>
            <person name="Silva-Junior O.B."/>
            <person name="Grattapaglia D."/>
            <person name="Novaes E."/>
            <person name="Collevatti R.G."/>
        </authorList>
    </citation>
    <scope>NUCLEOTIDE SEQUENCE [LARGE SCALE GENOMIC DNA]</scope>
    <source>
        <strain evidence="4">cv. UFG-1</strain>
    </source>
</reference>
<feature type="region of interest" description="Disordered" evidence="1">
    <location>
        <begin position="1"/>
        <end position="22"/>
    </location>
</feature>
<evidence type="ECO:0000313" key="4">
    <source>
        <dbReference type="Proteomes" id="UP000231279"/>
    </source>
</evidence>
<dbReference type="Pfam" id="PF12776">
    <property type="entry name" value="Myb_DNA-bind_3"/>
    <property type="match status" value="1"/>
</dbReference>
<protein>
    <recommendedName>
        <fullName evidence="2">Myb/SANT-like domain-containing protein</fullName>
    </recommendedName>
</protein>
<dbReference type="EMBL" id="NKXS01003115">
    <property type="protein sequence ID" value="PIN10808.1"/>
    <property type="molecule type" value="Genomic_DNA"/>
</dbReference>
<dbReference type="InterPro" id="IPR024752">
    <property type="entry name" value="Myb/SANT-like_dom"/>
</dbReference>
<sequence length="307" mass="35035">MEPSNSKGTIGAGKKSDKSRRSWSQREEEVLIAALKDLVANGWKADNSFRIGYLQVLEQSMAKTFLGTDLRAIPHINSKIHVWKKNYSSIFTMLSRSGIGWNESTKMIEAKDDAWESYVKTDLNAHLMRFKSWSYYNDWCEIFGKDRATRENAQDFVEAVNDILNGNTQKINQTTEEFNDHLKGFVEDTESMCASQIGGSASEKKKGNRKRKPKEGQDQIYEMLGTFCEKTDARLGDIARRIGHDFDISQKREEVYAAVGKVEGLNLQEKLQVSKFLVKNTKELELFFSLPDEAKEEFVRMILAGSQ</sequence>
<feature type="domain" description="Myb/SANT-like" evidence="2">
    <location>
        <begin position="22"/>
        <end position="118"/>
    </location>
</feature>
<evidence type="ECO:0000313" key="3">
    <source>
        <dbReference type="EMBL" id="PIN10808.1"/>
    </source>
</evidence>
<accession>A0A2G9GZW3</accession>
<dbReference type="AlphaFoldDB" id="A0A2G9GZW3"/>
<organism evidence="3 4">
    <name type="scientific">Handroanthus impetiginosus</name>
    <dbReference type="NCBI Taxonomy" id="429701"/>
    <lineage>
        <taxon>Eukaryota</taxon>
        <taxon>Viridiplantae</taxon>
        <taxon>Streptophyta</taxon>
        <taxon>Embryophyta</taxon>
        <taxon>Tracheophyta</taxon>
        <taxon>Spermatophyta</taxon>
        <taxon>Magnoliopsida</taxon>
        <taxon>eudicotyledons</taxon>
        <taxon>Gunneridae</taxon>
        <taxon>Pentapetalae</taxon>
        <taxon>asterids</taxon>
        <taxon>lamiids</taxon>
        <taxon>Lamiales</taxon>
        <taxon>Bignoniaceae</taxon>
        <taxon>Crescentiina</taxon>
        <taxon>Tabebuia alliance</taxon>
        <taxon>Handroanthus</taxon>
    </lineage>
</organism>
<name>A0A2G9GZW3_9LAMI</name>
<feature type="region of interest" description="Disordered" evidence="1">
    <location>
        <begin position="196"/>
        <end position="215"/>
    </location>
</feature>
<evidence type="ECO:0000259" key="2">
    <source>
        <dbReference type="Pfam" id="PF12776"/>
    </source>
</evidence>
<dbReference type="Proteomes" id="UP000231279">
    <property type="component" value="Unassembled WGS sequence"/>
</dbReference>
<dbReference type="STRING" id="429701.A0A2G9GZW3"/>
<dbReference type="PANTHER" id="PTHR46250:SF15">
    <property type="entry name" value="OS01G0523800 PROTEIN"/>
    <property type="match status" value="1"/>
</dbReference>
<gene>
    <name evidence="3" type="ORF">CDL12_16597</name>
</gene>
<evidence type="ECO:0000256" key="1">
    <source>
        <dbReference type="SAM" id="MobiDB-lite"/>
    </source>
</evidence>
<dbReference type="PANTHER" id="PTHR46250">
    <property type="entry name" value="MYB/SANT-LIKE DNA-BINDING DOMAIN PROTEIN-RELATED"/>
    <property type="match status" value="1"/>
</dbReference>
<keyword evidence="4" id="KW-1185">Reference proteome</keyword>
<comment type="caution">
    <text evidence="3">The sequence shown here is derived from an EMBL/GenBank/DDBJ whole genome shotgun (WGS) entry which is preliminary data.</text>
</comment>